<gene>
    <name evidence="1" type="ORF">NTH_04006</name>
</gene>
<evidence type="ECO:0008006" key="3">
    <source>
        <dbReference type="Google" id="ProtNLM"/>
    </source>
</evidence>
<organism evidence="1 2">
    <name type="scientific">Nitratireductor thuwali</name>
    <dbReference type="NCBI Taxonomy" id="2267699"/>
    <lineage>
        <taxon>Bacteria</taxon>
        <taxon>Pseudomonadati</taxon>
        <taxon>Pseudomonadota</taxon>
        <taxon>Alphaproteobacteria</taxon>
        <taxon>Hyphomicrobiales</taxon>
        <taxon>Phyllobacteriaceae</taxon>
        <taxon>Nitratireductor</taxon>
    </lineage>
</organism>
<accession>A0ABY5MPV4</accession>
<evidence type="ECO:0000313" key="1">
    <source>
        <dbReference type="EMBL" id="UUP19503.1"/>
    </source>
</evidence>
<dbReference type="Proteomes" id="UP001342418">
    <property type="component" value="Chromosome"/>
</dbReference>
<proteinExistence type="predicted"/>
<protein>
    <recommendedName>
        <fullName evidence="3">Phage tail tape measure protein</fullName>
    </recommendedName>
</protein>
<sequence length="618" mass="65198">MANAVIGALRVNLGIDSAQFQNGLKNAQSRVDRFARTAAKAFAATAASATAMAGAIAVGLKRTIDEADDMAKLAQSIGVPVDELSRLKHAADLSGVGVEGLSTAIRRLSKNMFDIAAGAGQEAKRAFDAIGISVQNSDGSLKTSSQIMTEVAGKFVQMEDSAEKTALAVALFGRAGASLIPMLNQGADGIRSMMAEADQLGIVLNERTGKAAEAFNDNLARLGKAKDGLYLIMAEKLLPALEALTNRFVDFVKEEGNIRGMVENVGGIFEWLAQELASVTIVAARLRVEFAGIMEALDRVRSGNFSGAWEAFKAGQDASAEMAANIRKDIEGIFSQEAALLRGDQTAFDQAFGDAGKRAGETFVVNFGDGASGGAKKALDPMAREAARIIEQTRTPLEQYQAQIARLSELLAAGAIKQDTYNRAVLQAQDAFDKATKDAEKNMFSLEKVGQSIAGTITSAFQGLIDGSKKLKDVLADVLSQLGSMLLNSAFRSLFSFGGGGGGLGGMFADMAGIPSFANGGTILPGGAGGIDSQLVQFRKSPNERVDITKPGQTLNSGGRPGGVADVRVWVDRDGNWQAAVERISDRRADSILRQYDKGSVQRTASNIKEGRRRGIID</sequence>
<name>A0ABY5MPV4_9HYPH</name>
<reference evidence="1 2" key="1">
    <citation type="submission" date="2018-07" db="EMBL/GenBank/DDBJ databases">
        <title>Genome sequence of Nitratireductor thuwali#1536.</title>
        <authorList>
            <person name="Michoud G."/>
            <person name="Merlino G."/>
            <person name="Sefrji F.O."/>
            <person name="Daffonchio D."/>
        </authorList>
    </citation>
    <scope>NUCLEOTIDE SEQUENCE [LARGE SCALE GENOMIC DNA]</scope>
    <source>
        <strain evidence="2">Nit1536</strain>
    </source>
</reference>
<evidence type="ECO:0000313" key="2">
    <source>
        <dbReference type="Proteomes" id="UP001342418"/>
    </source>
</evidence>
<dbReference type="EMBL" id="CP030941">
    <property type="protein sequence ID" value="UUP19503.1"/>
    <property type="molecule type" value="Genomic_DNA"/>
</dbReference>
<keyword evidence="2" id="KW-1185">Reference proteome</keyword>